<comment type="caution">
    <text evidence="1">The sequence shown here is derived from an EMBL/GenBank/DDBJ whole genome shotgun (WGS) entry which is preliminary data.</text>
</comment>
<gene>
    <name evidence="1" type="ORF">CFOL_v3_25632</name>
</gene>
<name>A0A1Q3CPK0_CEPFO</name>
<evidence type="ECO:0000313" key="2">
    <source>
        <dbReference type="Proteomes" id="UP000187406"/>
    </source>
</evidence>
<feature type="non-terminal residue" evidence="1">
    <location>
        <position position="1"/>
    </location>
</feature>
<dbReference type="STRING" id="3775.A0A1Q3CPK0"/>
<dbReference type="AlphaFoldDB" id="A0A1Q3CPK0"/>
<protein>
    <submittedName>
        <fullName evidence="1">Uncharacterized protein</fullName>
    </submittedName>
</protein>
<dbReference type="Proteomes" id="UP000187406">
    <property type="component" value="Unassembled WGS sequence"/>
</dbReference>
<sequence length="79" mass="8668">ESPFSNYFSNPSPIKPLKAPQVAHGFLGLVSPALTFTSPGIHSLRESNLSKRLEVPSIYNLNNSGCKNVYGRKEGEQLH</sequence>
<accession>A0A1Q3CPK0</accession>
<evidence type="ECO:0000313" key="1">
    <source>
        <dbReference type="EMBL" id="GAV82179.1"/>
    </source>
</evidence>
<organism evidence="1 2">
    <name type="scientific">Cephalotus follicularis</name>
    <name type="common">Albany pitcher plant</name>
    <dbReference type="NCBI Taxonomy" id="3775"/>
    <lineage>
        <taxon>Eukaryota</taxon>
        <taxon>Viridiplantae</taxon>
        <taxon>Streptophyta</taxon>
        <taxon>Embryophyta</taxon>
        <taxon>Tracheophyta</taxon>
        <taxon>Spermatophyta</taxon>
        <taxon>Magnoliopsida</taxon>
        <taxon>eudicotyledons</taxon>
        <taxon>Gunneridae</taxon>
        <taxon>Pentapetalae</taxon>
        <taxon>rosids</taxon>
        <taxon>fabids</taxon>
        <taxon>Oxalidales</taxon>
        <taxon>Cephalotaceae</taxon>
        <taxon>Cephalotus</taxon>
    </lineage>
</organism>
<dbReference type="EMBL" id="BDDD01002569">
    <property type="protein sequence ID" value="GAV82179.1"/>
    <property type="molecule type" value="Genomic_DNA"/>
</dbReference>
<proteinExistence type="predicted"/>
<reference evidence="2" key="1">
    <citation type="submission" date="2016-04" db="EMBL/GenBank/DDBJ databases">
        <title>Cephalotus genome sequencing.</title>
        <authorList>
            <person name="Fukushima K."/>
            <person name="Hasebe M."/>
            <person name="Fang X."/>
        </authorList>
    </citation>
    <scope>NUCLEOTIDE SEQUENCE [LARGE SCALE GENOMIC DNA]</scope>
    <source>
        <strain evidence="2">cv. St1</strain>
    </source>
</reference>
<dbReference type="InParanoid" id="A0A1Q3CPK0"/>
<keyword evidence="2" id="KW-1185">Reference proteome</keyword>